<evidence type="ECO:0000259" key="8">
    <source>
        <dbReference type="Pfam" id="PF01243"/>
    </source>
</evidence>
<keyword evidence="4 5" id="KW-0560">Oxidoreductase</keyword>
<organism evidence="10 11">
    <name type="scientific">Pseudidiomarina maritima</name>
    <dbReference type="NCBI Taxonomy" id="519453"/>
    <lineage>
        <taxon>Bacteria</taxon>
        <taxon>Pseudomonadati</taxon>
        <taxon>Pseudomonadota</taxon>
        <taxon>Gammaproteobacteria</taxon>
        <taxon>Alteromonadales</taxon>
        <taxon>Idiomarinaceae</taxon>
        <taxon>Pseudidiomarina</taxon>
    </lineage>
</organism>
<comment type="pathway">
    <text evidence="5">Cofactor metabolism; pyridoxal 5'-phosphate salvage; pyridoxal 5'-phosphate from pyridoxamine 5'-phosphate: step 1/1.</text>
</comment>
<feature type="binding site" evidence="5 6">
    <location>
        <position position="137"/>
    </location>
    <ligand>
        <name>substrate</name>
    </ligand>
</feature>
<dbReference type="PANTHER" id="PTHR10851:SF0">
    <property type="entry name" value="PYRIDOXINE-5'-PHOSPHATE OXIDASE"/>
    <property type="match status" value="1"/>
</dbReference>
<evidence type="ECO:0000313" key="10">
    <source>
        <dbReference type="EMBL" id="PWW12158.1"/>
    </source>
</evidence>
<keyword evidence="5" id="KW-0664">Pyridoxine biosynthesis</keyword>
<name>A0A317Q5S4_9GAMM</name>
<comment type="subunit">
    <text evidence="5">Homodimer.</text>
</comment>
<dbReference type="EMBL" id="QGTT01000009">
    <property type="protein sequence ID" value="PWW12158.1"/>
    <property type="molecule type" value="Genomic_DNA"/>
</dbReference>
<dbReference type="OrthoDB" id="9780392at2"/>
<gene>
    <name evidence="5" type="primary">pdxH</name>
    <name evidence="10" type="ORF">DET45_10954</name>
</gene>
<dbReference type="PROSITE" id="PS01064">
    <property type="entry name" value="PYRIDOX_OXIDASE"/>
    <property type="match status" value="1"/>
</dbReference>
<dbReference type="NCBIfam" id="TIGR00558">
    <property type="entry name" value="pdxH"/>
    <property type="match status" value="1"/>
</dbReference>
<feature type="binding site" evidence="5 6">
    <location>
        <position position="133"/>
    </location>
    <ligand>
        <name>substrate</name>
    </ligand>
</feature>
<dbReference type="InterPro" id="IPR011576">
    <property type="entry name" value="Pyridox_Oxase_N"/>
</dbReference>
<feature type="binding site" evidence="5 6">
    <location>
        <begin position="201"/>
        <end position="203"/>
    </location>
    <ligand>
        <name>substrate</name>
    </ligand>
</feature>
<sequence>MSQADVPENSLDIKHVRRDYTQGRLTRDSLQQDPMQQFANWFQAAKDHPSQTDPTAFIVATVSADGQPHQRVVLLKEVRTDGFVFYTNYNSAKGQDIAHNPKVAMHFAWLALEQQIRIEGHAEKISQAESESYFYQRPRESQLGALASSQSSPIASRSELEQHYHQLTEQYEGKTIPMPAHWGGYLIKPQRFEFWQGGRYRLHDRFVYQLGKHGWNVQRLQP</sequence>
<keyword evidence="2 5" id="KW-0285">Flavoprotein</keyword>
<evidence type="ECO:0000256" key="3">
    <source>
        <dbReference type="ARBA" id="ARBA00022643"/>
    </source>
</evidence>
<comment type="pathway">
    <text evidence="5">Cofactor metabolism; pyridoxal 5'-phosphate salvage; pyridoxal 5'-phosphate from pyridoxine 5'-phosphate: step 1/1.</text>
</comment>
<proteinExistence type="inferred from homology"/>
<dbReference type="EC" id="1.4.3.5" evidence="5"/>
<comment type="catalytic activity">
    <reaction evidence="5">
        <text>pyridoxamine 5'-phosphate + O2 + H2O = pyridoxal 5'-phosphate + H2O2 + NH4(+)</text>
        <dbReference type="Rhea" id="RHEA:15817"/>
        <dbReference type="ChEBI" id="CHEBI:15377"/>
        <dbReference type="ChEBI" id="CHEBI:15379"/>
        <dbReference type="ChEBI" id="CHEBI:16240"/>
        <dbReference type="ChEBI" id="CHEBI:28938"/>
        <dbReference type="ChEBI" id="CHEBI:58451"/>
        <dbReference type="ChEBI" id="CHEBI:597326"/>
        <dbReference type="EC" id="1.4.3.5"/>
    </reaction>
</comment>
<feature type="domain" description="Pyridoxamine 5'-phosphate oxidase N-terminal" evidence="8">
    <location>
        <begin position="53"/>
        <end position="168"/>
    </location>
</feature>
<comment type="caution">
    <text evidence="5">Lacks conserved residue(s) required for the propagation of feature annotation.</text>
</comment>
<feature type="binding site" evidence="5 7">
    <location>
        <position position="115"/>
    </location>
    <ligand>
        <name>FMN</name>
        <dbReference type="ChEBI" id="CHEBI:58210"/>
    </ligand>
</feature>
<evidence type="ECO:0000313" key="11">
    <source>
        <dbReference type="Proteomes" id="UP000246964"/>
    </source>
</evidence>
<comment type="caution">
    <text evidence="10">The sequence shown here is derived from an EMBL/GenBank/DDBJ whole genome shotgun (WGS) entry which is preliminary data.</text>
</comment>
<evidence type="ECO:0000256" key="1">
    <source>
        <dbReference type="ARBA" id="ARBA00007301"/>
    </source>
</evidence>
<comment type="function">
    <text evidence="5">Catalyzes the oxidation of either pyridoxine 5'-phosphate (PNP) or pyridoxamine 5'-phosphate (PMP) into pyridoxal 5'-phosphate (PLP).</text>
</comment>
<dbReference type="Pfam" id="PF01243">
    <property type="entry name" value="PNPOx_N"/>
    <property type="match status" value="1"/>
</dbReference>
<feature type="binding site" evidence="6">
    <location>
        <begin position="17"/>
        <end position="20"/>
    </location>
    <ligand>
        <name>substrate</name>
    </ligand>
</feature>
<feature type="binding site" evidence="5 7">
    <location>
        <position position="195"/>
    </location>
    <ligand>
        <name>FMN</name>
        <dbReference type="ChEBI" id="CHEBI:58210"/>
    </ligand>
</feature>
<dbReference type="InterPro" id="IPR019740">
    <property type="entry name" value="Pyridox_Oxase_CS"/>
</dbReference>
<feature type="binding site" evidence="5 7">
    <location>
        <begin position="71"/>
        <end position="76"/>
    </location>
    <ligand>
        <name>FMN</name>
        <dbReference type="ChEBI" id="CHEBI:58210"/>
    </ligand>
</feature>
<dbReference type="InterPro" id="IPR019576">
    <property type="entry name" value="Pyridoxamine_oxidase_dimer_C"/>
</dbReference>
<evidence type="ECO:0000256" key="4">
    <source>
        <dbReference type="ARBA" id="ARBA00023002"/>
    </source>
</evidence>
<dbReference type="HAMAP" id="MF_01629">
    <property type="entry name" value="PdxH"/>
    <property type="match status" value="1"/>
</dbReference>
<dbReference type="AlphaFoldDB" id="A0A317Q5S4"/>
<protein>
    <recommendedName>
        <fullName evidence="5">Pyridoxine/pyridoxamine 5'-phosphate oxidase</fullName>
        <ecNumber evidence="5">1.4.3.5</ecNumber>
    </recommendedName>
    <alternativeName>
        <fullName evidence="5">PNP/PMP oxidase</fullName>
        <shortName evidence="5">PNPOx</shortName>
    </alternativeName>
    <alternativeName>
        <fullName evidence="5">Pyridoxal 5'-phosphate synthase</fullName>
    </alternativeName>
</protein>
<dbReference type="UniPathway" id="UPA01068">
    <property type="reaction ID" value="UER00304"/>
</dbReference>
<dbReference type="PIRSF" id="PIRSF000190">
    <property type="entry name" value="Pyd_amn-ph_oxd"/>
    <property type="match status" value="1"/>
</dbReference>
<dbReference type="GO" id="GO:0004733">
    <property type="term" value="F:pyridoxamine phosphate oxidase activity"/>
    <property type="evidence" value="ECO:0007669"/>
    <property type="project" value="UniProtKB-UniRule"/>
</dbReference>
<comment type="catalytic activity">
    <reaction evidence="5">
        <text>pyridoxine 5'-phosphate + O2 = pyridoxal 5'-phosphate + H2O2</text>
        <dbReference type="Rhea" id="RHEA:15149"/>
        <dbReference type="ChEBI" id="CHEBI:15379"/>
        <dbReference type="ChEBI" id="CHEBI:16240"/>
        <dbReference type="ChEBI" id="CHEBI:58589"/>
        <dbReference type="ChEBI" id="CHEBI:597326"/>
        <dbReference type="EC" id="1.4.3.5"/>
    </reaction>
</comment>
<feature type="binding site" evidence="5 6">
    <location>
        <position position="141"/>
    </location>
    <ligand>
        <name>substrate</name>
    </ligand>
</feature>
<dbReference type="GO" id="GO:0008615">
    <property type="term" value="P:pyridoxine biosynthetic process"/>
    <property type="evidence" value="ECO:0007669"/>
    <property type="project" value="UniProtKB-UniRule"/>
</dbReference>
<evidence type="ECO:0000256" key="6">
    <source>
        <dbReference type="PIRSR" id="PIRSR000190-1"/>
    </source>
</evidence>
<feature type="binding site" evidence="5 7">
    <location>
        <begin position="86"/>
        <end position="87"/>
    </location>
    <ligand>
        <name>FMN</name>
        <dbReference type="ChEBI" id="CHEBI:58210"/>
    </ligand>
</feature>
<feature type="binding site" evidence="5 7">
    <location>
        <begin position="150"/>
        <end position="151"/>
    </location>
    <ligand>
        <name>FMN</name>
        <dbReference type="ChEBI" id="CHEBI:58210"/>
    </ligand>
</feature>
<feature type="binding site" evidence="5 7">
    <location>
        <position position="93"/>
    </location>
    <ligand>
        <name>FMN</name>
        <dbReference type="ChEBI" id="CHEBI:58210"/>
    </ligand>
</feature>
<dbReference type="RefSeq" id="WP_110076147.1">
    <property type="nucleotide sequence ID" value="NZ_QGTT01000009.1"/>
</dbReference>
<feature type="domain" description="Pyridoxine 5'-phosphate oxidase dimerisation C-terminal" evidence="9">
    <location>
        <begin position="182"/>
        <end position="222"/>
    </location>
</feature>
<comment type="similarity">
    <text evidence="1 5">Belongs to the pyridoxamine 5'-phosphate oxidase family.</text>
</comment>
<dbReference type="Pfam" id="PF10590">
    <property type="entry name" value="PNP_phzG_C"/>
    <property type="match status" value="1"/>
</dbReference>
<dbReference type="InterPro" id="IPR000659">
    <property type="entry name" value="Pyridox_Oxase"/>
</dbReference>
<dbReference type="Gene3D" id="2.30.110.10">
    <property type="entry name" value="Electron Transport, Fmn-binding Protein, Chain A"/>
    <property type="match status" value="1"/>
</dbReference>
<dbReference type="PANTHER" id="PTHR10851">
    <property type="entry name" value="PYRIDOXINE-5-PHOSPHATE OXIDASE"/>
    <property type="match status" value="1"/>
</dbReference>
<feature type="binding site" evidence="5 7">
    <location>
        <position position="205"/>
    </location>
    <ligand>
        <name>FMN</name>
        <dbReference type="ChEBI" id="CHEBI:58210"/>
    </ligand>
</feature>
<keyword evidence="11" id="KW-1185">Reference proteome</keyword>
<comment type="cofactor">
    <cofactor evidence="5 7">
        <name>FMN</name>
        <dbReference type="ChEBI" id="CHEBI:58210"/>
    </cofactor>
    <text evidence="5 7">Binds 1 FMN per subunit.</text>
</comment>
<dbReference type="NCBIfam" id="NF004231">
    <property type="entry name" value="PRK05679.1"/>
    <property type="match status" value="1"/>
</dbReference>
<feature type="binding site" evidence="5 6">
    <location>
        <position position="76"/>
    </location>
    <ligand>
        <name>substrate</name>
    </ligand>
</feature>
<keyword evidence="3 5" id="KW-0288">FMN</keyword>
<evidence type="ECO:0000256" key="2">
    <source>
        <dbReference type="ARBA" id="ARBA00022630"/>
    </source>
</evidence>
<evidence type="ECO:0000256" key="5">
    <source>
        <dbReference type="HAMAP-Rule" id="MF_01629"/>
    </source>
</evidence>
<evidence type="ECO:0000259" key="9">
    <source>
        <dbReference type="Pfam" id="PF10590"/>
    </source>
</evidence>
<dbReference type="GO" id="GO:0010181">
    <property type="term" value="F:FMN binding"/>
    <property type="evidence" value="ECO:0007669"/>
    <property type="project" value="UniProtKB-UniRule"/>
</dbReference>
<evidence type="ECO:0000256" key="7">
    <source>
        <dbReference type="PIRSR" id="PIRSR000190-2"/>
    </source>
</evidence>
<dbReference type="SUPFAM" id="SSF50475">
    <property type="entry name" value="FMN-binding split barrel"/>
    <property type="match status" value="1"/>
</dbReference>
<reference evidence="10 11" key="1">
    <citation type="submission" date="2018-05" db="EMBL/GenBank/DDBJ databases">
        <title>Freshwater and sediment microbial communities from various areas in North America, analyzing microbe dynamics in response to fracking.</title>
        <authorList>
            <person name="Lamendella R."/>
        </authorList>
    </citation>
    <scope>NUCLEOTIDE SEQUENCE [LARGE SCALE GENOMIC DNA]</scope>
    <source>
        <strain evidence="10 11">125B1</strain>
    </source>
</reference>
<dbReference type="Proteomes" id="UP000246964">
    <property type="component" value="Unassembled WGS sequence"/>
</dbReference>
<dbReference type="InterPro" id="IPR012349">
    <property type="entry name" value="Split_barrel_FMN-bd"/>
</dbReference>
<accession>A0A317Q5S4</accession>